<feature type="domain" description="Protein kinase" evidence="15">
    <location>
        <begin position="862"/>
        <end position="1125"/>
    </location>
</feature>
<dbReference type="InterPro" id="IPR001245">
    <property type="entry name" value="Ser-Thr/Tyr_kinase_cat_dom"/>
</dbReference>
<evidence type="ECO:0000256" key="9">
    <source>
        <dbReference type="ARBA" id="ARBA00051245"/>
    </source>
</evidence>
<evidence type="ECO:0000259" key="15">
    <source>
        <dbReference type="PROSITE" id="PS50011"/>
    </source>
</evidence>
<dbReference type="InterPro" id="IPR000719">
    <property type="entry name" value="Prot_kinase_dom"/>
</dbReference>
<dbReference type="CDD" id="cd00192">
    <property type="entry name" value="PTKc"/>
    <property type="match status" value="1"/>
</dbReference>
<evidence type="ECO:0000256" key="8">
    <source>
        <dbReference type="ARBA" id="ARBA00023137"/>
    </source>
</evidence>
<dbReference type="PANTHER" id="PTHR45807:SF7">
    <property type="entry name" value="TYROSINE-PROTEIN KINASE HOPSCOTCH"/>
    <property type="match status" value="1"/>
</dbReference>
<dbReference type="GO" id="GO:0019221">
    <property type="term" value="P:cytokine-mediated signaling pathway"/>
    <property type="evidence" value="ECO:0007669"/>
    <property type="project" value="TreeGrafter"/>
</dbReference>
<sequence>MLTTDPAICIHFCIPKDPLVIPGSHSYYAEELCLQAAEQCNISPAATHLFGLFSSDQDLWFPPSAKIKAKDRVLNFYFRLRFKPYSLEKYDKEPGALNYYYHQMRQDFLSGRVTELHHSKVQSRTLGLVVTDVARHLIEQGQSPQDGSYSFSDFMPTSLTNPWKMRVLKPRMVHALHECWQNSRQNVQRIKEIYVSEFTALVPDYGCEQFEAQIDTDGRVWEVLLQVHPYHQLPGLRIRRKSSKENAAWSQICSISDLCFINTIPSNLTVEISRRNGIPQNLKFSSLNTMHAFVSLLDGYYRLTEKWTVNLCMNLITPSLTRLHSLRCHGPVGAKFAYQKLSEKGKNKPGCYLLRQSCTAHGEFRLDFLNANGQPETFRIRQAEDGGFGLVGNTETFPSLIRLVKDGLQPVLDVELNYCLPPSEYDKTDLRLCRPPGNETANVTRHKVSRQCFHDDDIVFTDNLADEFSGHFTLVRKGYLDTEGKDYKEVAVRMLKQRFVNTHLKEFLMQRDRMLFLQSECVVATIGIVVSPDYFGSLLEFLPLGRFDRYLAQYRYMLQPVDLVEAAKHLAKALWYLEEQGCIHGKIRCKYIMVSQHDENSFHVKLSSPSIITYTDDDVHWIPPEFHYDYNMAKTSLKADVWAFGTTVWEIFNTEDTFMDGASATLAKQKYKQGERLRIPQDAHESIKVLLKECWMTDPDSRPQPQTIMRDINQIFYEVYNSRRTHSYASVYPHADGPPLDSSLQESPSPQLDREKPDIISHSRNSGSPLLGADPLSIRRGFKKGKSLFRLRSTEVSYDNLSSCSTSTVQSESTLQSDLGTCIDVESLISLEETSSNIIALGSTSPLTDVSGSPWVIDSQQLVKGKPLGQGFFGEVYAASFKKWAGLKEETVAVKCMRKTSLLESLQTDSGFRDLQREIEIMKNLRHPNIVEIKGLVEEPEMMLVMEYVEMGSLLTYLQSFKSKITHPQLLKYSEDIANGMQYLEDKQIVHRDLAARNILVASDDCVKISDFGLAQFTVNHYYYIKTQNRKLPMKWYAPESILYGKFSTKSDVWSYGVTLWEMFSYGQDPALPDVPQEALGEKLSSGTRLPCPSECPFKVYHLMLRCWASNAHERPAFSEIRSFLDDL</sequence>
<dbReference type="Gene3D" id="1.10.510.10">
    <property type="entry name" value="Transferase(Phosphotransferase) domain 1"/>
    <property type="match status" value="2"/>
</dbReference>
<dbReference type="AlphaFoldDB" id="A0A2R5LF78"/>
<proteinExistence type="inferred from homology"/>
<feature type="domain" description="FERM" evidence="16">
    <location>
        <begin position="6"/>
        <end position="308"/>
    </location>
</feature>
<dbReference type="SUPFAM" id="SSF56112">
    <property type="entry name" value="Protein kinase-like (PK-like)"/>
    <property type="match status" value="2"/>
</dbReference>
<dbReference type="EC" id="2.7.10.2" evidence="12"/>
<keyword evidence="4 11" id="KW-0547">Nucleotide-binding</keyword>
<dbReference type="PANTHER" id="PTHR45807">
    <property type="entry name" value="TYROSINE-PROTEIN KINASE HOPSCOTCH"/>
    <property type="match status" value="1"/>
</dbReference>
<protein>
    <recommendedName>
        <fullName evidence="12">Tyrosine-protein kinase</fullName>
        <ecNumber evidence="12">2.7.10.2</ecNumber>
    </recommendedName>
</protein>
<dbReference type="InterPro" id="IPR051286">
    <property type="entry name" value="JAK"/>
</dbReference>
<dbReference type="PROSITE" id="PS00109">
    <property type="entry name" value="PROTEIN_KINASE_TYR"/>
    <property type="match status" value="1"/>
</dbReference>
<dbReference type="InterPro" id="IPR019749">
    <property type="entry name" value="Band_41_domain"/>
</dbReference>
<dbReference type="SMART" id="SM00219">
    <property type="entry name" value="TyrKc"/>
    <property type="match status" value="2"/>
</dbReference>
<evidence type="ECO:0000256" key="4">
    <source>
        <dbReference type="ARBA" id="ARBA00022741"/>
    </source>
</evidence>
<dbReference type="GO" id="GO:0035556">
    <property type="term" value="P:intracellular signal transduction"/>
    <property type="evidence" value="ECO:0007669"/>
    <property type="project" value="TreeGrafter"/>
</dbReference>
<evidence type="ECO:0000256" key="12">
    <source>
        <dbReference type="RuleBase" id="RU362096"/>
    </source>
</evidence>
<dbReference type="InterPro" id="IPR041155">
    <property type="entry name" value="FERM_F1"/>
</dbReference>
<dbReference type="PROSITE" id="PS00107">
    <property type="entry name" value="PROTEIN_KINASE_ATP"/>
    <property type="match status" value="1"/>
</dbReference>
<dbReference type="InterPro" id="IPR017441">
    <property type="entry name" value="Protein_kinase_ATP_BS"/>
</dbReference>
<name>A0A2R5LF78_9ACAR</name>
<evidence type="ECO:0000256" key="13">
    <source>
        <dbReference type="SAM" id="MobiDB-lite"/>
    </source>
</evidence>
<dbReference type="InterPro" id="IPR011009">
    <property type="entry name" value="Kinase-like_dom_sf"/>
</dbReference>
<evidence type="ECO:0000259" key="14">
    <source>
        <dbReference type="PROSITE" id="PS50001"/>
    </source>
</evidence>
<evidence type="ECO:0000256" key="5">
    <source>
        <dbReference type="ARBA" id="ARBA00022777"/>
    </source>
</evidence>
<dbReference type="SMART" id="SM00295">
    <property type="entry name" value="B41"/>
    <property type="match status" value="1"/>
</dbReference>
<evidence type="ECO:0000256" key="11">
    <source>
        <dbReference type="PROSITE-ProRule" id="PRU10141"/>
    </source>
</evidence>
<dbReference type="Pfam" id="PF07714">
    <property type="entry name" value="PK_Tyr_Ser-Thr"/>
    <property type="match status" value="2"/>
</dbReference>
<dbReference type="Gene3D" id="3.30.505.10">
    <property type="entry name" value="SH2 domain"/>
    <property type="match status" value="1"/>
</dbReference>
<dbReference type="PRINTS" id="PR00109">
    <property type="entry name" value="TYRKINASE"/>
</dbReference>
<keyword evidence="1" id="KW-0597">Phosphoprotein</keyword>
<feature type="region of interest" description="Disordered" evidence="13">
    <location>
        <begin position="730"/>
        <end position="772"/>
    </location>
</feature>
<dbReference type="GO" id="GO:0030154">
    <property type="term" value="P:cell differentiation"/>
    <property type="evidence" value="ECO:0007669"/>
    <property type="project" value="TreeGrafter"/>
</dbReference>
<dbReference type="InterPro" id="IPR000299">
    <property type="entry name" value="FERM_domain"/>
</dbReference>
<evidence type="ECO:0000256" key="10">
    <source>
        <dbReference type="PROSITE-ProRule" id="PRU00191"/>
    </source>
</evidence>
<dbReference type="SUPFAM" id="SSF55550">
    <property type="entry name" value="SH2 domain"/>
    <property type="match status" value="1"/>
</dbReference>
<dbReference type="GO" id="GO:0005126">
    <property type="term" value="F:cytokine receptor binding"/>
    <property type="evidence" value="ECO:0007669"/>
    <property type="project" value="TreeGrafter"/>
</dbReference>
<comment type="similarity">
    <text evidence="12">Belongs to the protein kinase superfamily. Tyr protein kinase family.</text>
</comment>
<dbReference type="GO" id="GO:0007259">
    <property type="term" value="P:cell surface receptor signaling pathway via JAK-STAT"/>
    <property type="evidence" value="ECO:0007669"/>
    <property type="project" value="TreeGrafter"/>
</dbReference>
<keyword evidence="7 10" id="KW-0727">SH2 domain</keyword>
<dbReference type="GO" id="GO:0005829">
    <property type="term" value="C:cytosol"/>
    <property type="evidence" value="ECO:0007669"/>
    <property type="project" value="TreeGrafter"/>
</dbReference>
<reference evidence="17" key="1">
    <citation type="submission" date="2018-03" db="EMBL/GenBank/DDBJ databases">
        <title>The relapsing fever spirochete Borrelia turicatae persists in the highly oxidative environment of its soft-bodied tick vector.</title>
        <authorList>
            <person name="Bourret T.J."/>
            <person name="Boyle W.K."/>
            <person name="Valenzuela J.G."/>
            <person name="Oliveira F."/>
            <person name="Lopez J.E."/>
        </authorList>
    </citation>
    <scope>NUCLEOTIDE SEQUENCE</scope>
    <source>
        <strain evidence="17">Kansas strain/isolate</strain>
        <tissue evidence="17">Salivary glands</tissue>
    </source>
</reference>
<dbReference type="SMART" id="SM00252">
    <property type="entry name" value="SH2"/>
    <property type="match status" value="1"/>
</dbReference>
<evidence type="ECO:0000256" key="6">
    <source>
        <dbReference type="ARBA" id="ARBA00022840"/>
    </source>
</evidence>
<evidence type="ECO:0000313" key="17">
    <source>
        <dbReference type="EMBL" id="MBY08181.1"/>
    </source>
</evidence>
<dbReference type="PROSITE" id="PS50011">
    <property type="entry name" value="PROTEIN_KINASE_DOM"/>
    <property type="match status" value="2"/>
</dbReference>
<evidence type="ECO:0000256" key="7">
    <source>
        <dbReference type="ARBA" id="ARBA00022999"/>
    </source>
</evidence>
<dbReference type="GO" id="GO:0005524">
    <property type="term" value="F:ATP binding"/>
    <property type="evidence" value="ECO:0007669"/>
    <property type="project" value="UniProtKB-UniRule"/>
</dbReference>
<keyword evidence="5 12" id="KW-0418">Kinase</keyword>
<evidence type="ECO:0000256" key="2">
    <source>
        <dbReference type="ARBA" id="ARBA00022679"/>
    </source>
</evidence>
<dbReference type="EMBL" id="GGLE01004055">
    <property type="protein sequence ID" value="MBY08181.1"/>
    <property type="molecule type" value="Transcribed_RNA"/>
</dbReference>
<organism evidence="17">
    <name type="scientific">Ornithodoros turicata</name>
    <dbReference type="NCBI Taxonomy" id="34597"/>
    <lineage>
        <taxon>Eukaryota</taxon>
        <taxon>Metazoa</taxon>
        <taxon>Ecdysozoa</taxon>
        <taxon>Arthropoda</taxon>
        <taxon>Chelicerata</taxon>
        <taxon>Arachnida</taxon>
        <taxon>Acari</taxon>
        <taxon>Parasitiformes</taxon>
        <taxon>Ixodida</taxon>
        <taxon>Ixodoidea</taxon>
        <taxon>Argasidae</taxon>
        <taxon>Ornithodorinae</taxon>
        <taxon>Ornithodoros</taxon>
    </lineage>
</organism>
<dbReference type="GO" id="GO:0048731">
    <property type="term" value="P:system development"/>
    <property type="evidence" value="ECO:0007669"/>
    <property type="project" value="UniProtKB-ARBA"/>
</dbReference>
<evidence type="ECO:0000256" key="1">
    <source>
        <dbReference type="ARBA" id="ARBA00022553"/>
    </source>
</evidence>
<dbReference type="Pfam" id="PF21990">
    <property type="entry name" value="SH2_1"/>
    <property type="match status" value="1"/>
</dbReference>
<dbReference type="FunFam" id="1.10.510.10:FF:000554">
    <property type="entry name" value="Predicted protein"/>
    <property type="match status" value="1"/>
</dbReference>
<dbReference type="InterPro" id="IPR020635">
    <property type="entry name" value="Tyr_kinase_cat_dom"/>
</dbReference>
<dbReference type="PROSITE" id="PS50001">
    <property type="entry name" value="SH2"/>
    <property type="match status" value="1"/>
</dbReference>
<dbReference type="GO" id="GO:0009887">
    <property type="term" value="P:animal organ morphogenesis"/>
    <property type="evidence" value="ECO:0007669"/>
    <property type="project" value="UniProtKB-ARBA"/>
</dbReference>
<comment type="catalytic activity">
    <reaction evidence="9 12">
        <text>L-tyrosyl-[protein] + ATP = O-phospho-L-tyrosyl-[protein] + ADP + H(+)</text>
        <dbReference type="Rhea" id="RHEA:10596"/>
        <dbReference type="Rhea" id="RHEA-COMP:10136"/>
        <dbReference type="Rhea" id="RHEA-COMP:20101"/>
        <dbReference type="ChEBI" id="CHEBI:15378"/>
        <dbReference type="ChEBI" id="CHEBI:30616"/>
        <dbReference type="ChEBI" id="CHEBI:46858"/>
        <dbReference type="ChEBI" id="CHEBI:61978"/>
        <dbReference type="ChEBI" id="CHEBI:456216"/>
        <dbReference type="EC" id="2.7.10.2"/>
    </reaction>
</comment>
<feature type="domain" description="SH2" evidence="14">
    <location>
        <begin position="327"/>
        <end position="405"/>
    </location>
</feature>
<keyword evidence="3" id="KW-0677">Repeat</keyword>
<keyword evidence="2 12" id="KW-0808">Transferase</keyword>
<dbReference type="PROSITE" id="PS50057">
    <property type="entry name" value="FERM_3"/>
    <property type="match status" value="1"/>
</dbReference>
<evidence type="ECO:0000259" key="16">
    <source>
        <dbReference type="PROSITE" id="PS50057"/>
    </source>
</evidence>
<feature type="binding site" evidence="11">
    <location>
        <position position="895"/>
    </location>
    <ligand>
        <name>ATP</name>
        <dbReference type="ChEBI" id="CHEBI:30616"/>
    </ligand>
</feature>
<dbReference type="Gene3D" id="3.30.200.20">
    <property type="entry name" value="Phosphorylase Kinase, domain 1"/>
    <property type="match status" value="1"/>
</dbReference>
<dbReference type="InterPro" id="IPR000980">
    <property type="entry name" value="SH2"/>
</dbReference>
<dbReference type="InterPro" id="IPR008266">
    <property type="entry name" value="Tyr_kinase_AS"/>
</dbReference>
<accession>A0A2R5LF78</accession>
<keyword evidence="8 12" id="KW-0829">Tyrosine-protein kinase</keyword>
<feature type="compositionally biased region" description="Basic and acidic residues" evidence="13">
    <location>
        <begin position="752"/>
        <end position="761"/>
    </location>
</feature>
<dbReference type="GO" id="GO:0071944">
    <property type="term" value="C:cell periphery"/>
    <property type="evidence" value="ECO:0007669"/>
    <property type="project" value="UniProtKB-ARBA"/>
</dbReference>
<dbReference type="Pfam" id="PF18379">
    <property type="entry name" value="FERM_F1"/>
    <property type="match status" value="1"/>
</dbReference>
<evidence type="ECO:0000256" key="3">
    <source>
        <dbReference type="ARBA" id="ARBA00022737"/>
    </source>
</evidence>
<keyword evidence="6 11" id="KW-0067">ATP-binding</keyword>
<feature type="domain" description="Protein kinase" evidence="15">
    <location>
        <begin position="461"/>
        <end position="717"/>
    </location>
</feature>
<dbReference type="GO" id="GO:0004715">
    <property type="term" value="F:non-membrane spanning protein tyrosine kinase activity"/>
    <property type="evidence" value="ECO:0007669"/>
    <property type="project" value="UniProtKB-EC"/>
</dbReference>
<dbReference type="InterPro" id="IPR036860">
    <property type="entry name" value="SH2_dom_sf"/>
</dbReference>